<dbReference type="OrthoDB" id="3900342at2759"/>
<evidence type="ECO:0000256" key="4">
    <source>
        <dbReference type="ARBA" id="ARBA00023136"/>
    </source>
</evidence>
<reference evidence="7" key="1">
    <citation type="submission" date="2015-07" db="EMBL/GenBank/DDBJ databases">
        <title>MeaNS - Measles Nucleotide Surveillance Program.</title>
        <authorList>
            <person name="Tran T."/>
            <person name="Druce J."/>
        </authorList>
    </citation>
    <scope>NUCLEOTIDE SEQUENCE</scope>
    <source>
        <strain evidence="7">UCB-OBI-ISO-001</strain>
        <tissue evidence="7">Gonad</tissue>
    </source>
</reference>
<feature type="non-terminal residue" evidence="7">
    <location>
        <position position="1"/>
    </location>
</feature>
<evidence type="ECO:0000259" key="6">
    <source>
        <dbReference type="Pfam" id="PF00324"/>
    </source>
</evidence>
<dbReference type="PANTHER" id="PTHR43243:SF105">
    <property type="entry name" value="CATIONIC AMINO ACID TRANSPORTER C-TERMINAL DOMAIN-CONTAINING PROTEIN"/>
    <property type="match status" value="1"/>
</dbReference>
<evidence type="ECO:0000256" key="1">
    <source>
        <dbReference type="ARBA" id="ARBA00004141"/>
    </source>
</evidence>
<evidence type="ECO:0000313" key="7">
    <source>
        <dbReference type="EMBL" id="KOF64091.1"/>
    </source>
</evidence>
<organism evidence="7">
    <name type="scientific">Octopus bimaculoides</name>
    <name type="common">California two-spotted octopus</name>
    <dbReference type="NCBI Taxonomy" id="37653"/>
    <lineage>
        <taxon>Eukaryota</taxon>
        <taxon>Metazoa</taxon>
        <taxon>Spiralia</taxon>
        <taxon>Lophotrochozoa</taxon>
        <taxon>Mollusca</taxon>
        <taxon>Cephalopoda</taxon>
        <taxon>Coleoidea</taxon>
        <taxon>Octopodiformes</taxon>
        <taxon>Octopoda</taxon>
        <taxon>Incirrata</taxon>
        <taxon>Octopodidae</taxon>
        <taxon>Octopus</taxon>
    </lineage>
</organism>
<dbReference type="AlphaFoldDB" id="A0A0L8FJZ1"/>
<name>A0A0L8FJZ1_OCTBM</name>
<keyword evidence="3 5" id="KW-1133">Transmembrane helix</keyword>
<gene>
    <name evidence="7" type="ORF">OCBIM_22017784mg</name>
</gene>
<feature type="domain" description="Amino acid permease/ SLC12A" evidence="6">
    <location>
        <begin position="2"/>
        <end position="90"/>
    </location>
</feature>
<feature type="transmembrane region" description="Helical" evidence="5">
    <location>
        <begin position="56"/>
        <end position="77"/>
    </location>
</feature>
<protein>
    <recommendedName>
        <fullName evidence="6">Amino acid permease/ SLC12A domain-containing protein</fullName>
    </recommendedName>
</protein>
<evidence type="ECO:0000256" key="5">
    <source>
        <dbReference type="SAM" id="Phobius"/>
    </source>
</evidence>
<dbReference type="PANTHER" id="PTHR43243">
    <property type="entry name" value="INNER MEMBRANE TRANSPORTER YGJI-RELATED"/>
    <property type="match status" value="1"/>
</dbReference>
<dbReference type="InterPro" id="IPR004841">
    <property type="entry name" value="AA-permease/SLC12A_dom"/>
</dbReference>
<dbReference type="Gene3D" id="1.20.1740.10">
    <property type="entry name" value="Amino acid/polyamine transporter I"/>
    <property type="match status" value="1"/>
</dbReference>
<evidence type="ECO:0000256" key="3">
    <source>
        <dbReference type="ARBA" id="ARBA00022989"/>
    </source>
</evidence>
<proteinExistence type="predicted"/>
<sequence length="153" mass="16719">VGSTLGIGVYVIICHVAHHQAGPSVVISVLIAGVAALLSGLCYSEFSARLPRAGAAYFYSYVTVGELCGFVVGWNILLDYMIAAAAGGKVWGQYLDNILNNTIQRYCHLLSIVRFCQNGHYEQMCLGRCIYASVCFHILLRLSFHTSMLLPIK</sequence>
<comment type="subcellular location">
    <subcellularLocation>
        <location evidence="1">Membrane</location>
        <topology evidence="1">Multi-pass membrane protein</topology>
    </subcellularLocation>
</comment>
<dbReference type="GO" id="GO:0015171">
    <property type="term" value="F:amino acid transmembrane transporter activity"/>
    <property type="evidence" value="ECO:0007669"/>
    <property type="project" value="TreeGrafter"/>
</dbReference>
<evidence type="ECO:0000256" key="2">
    <source>
        <dbReference type="ARBA" id="ARBA00022692"/>
    </source>
</evidence>
<feature type="transmembrane region" description="Helical" evidence="5">
    <location>
        <begin position="25"/>
        <end position="44"/>
    </location>
</feature>
<dbReference type="GO" id="GO:0005886">
    <property type="term" value="C:plasma membrane"/>
    <property type="evidence" value="ECO:0007669"/>
    <property type="project" value="TreeGrafter"/>
</dbReference>
<accession>A0A0L8FJZ1</accession>
<dbReference type="Pfam" id="PF00324">
    <property type="entry name" value="AA_permease"/>
    <property type="match status" value="1"/>
</dbReference>
<keyword evidence="2 5" id="KW-0812">Transmembrane</keyword>
<keyword evidence="4 5" id="KW-0472">Membrane</keyword>
<dbReference type="STRING" id="37653.A0A0L8FJZ1"/>
<dbReference type="EMBL" id="KQ430473">
    <property type="protein sequence ID" value="KOF64091.1"/>
    <property type="molecule type" value="Genomic_DNA"/>
</dbReference>